<dbReference type="EMBL" id="BMWE01000016">
    <property type="protein sequence ID" value="GGY37705.1"/>
    <property type="molecule type" value="Genomic_DNA"/>
</dbReference>
<evidence type="ECO:0000256" key="2">
    <source>
        <dbReference type="ARBA" id="ARBA00023157"/>
    </source>
</evidence>
<evidence type="ECO:0000256" key="1">
    <source>
        <dbReference type="ARBA" id="ARBA00022729"/>
    </source>
</evidence>
<dbReference type="SUPFAM" id="SSF49899">
    <property type="entry name" value="Concanavalin A-like lectins/glucanases"/>
    <property type="match status" value="1"/>
</dbReference>
<dbReference type="PROSITE" id="PS51318">
    <property type="entry name" value="TAT"/>
    <property type="match status" value="1"/>
</dbReference>
<evidence type="ECO:0000313" key="4">
    <source>
        <dbReference type="EMBL" id="GGY37705.1"/>
    </source>
</evidence>
<dbReference type="InterPro" id="IPR012878">
    <property type="entry name" value="Beta-AFase-like_GH127_cat"/>
</dbReference>
<dbReference type="SMART" id="SM00560">
    <property type="entry name" value="LamGL"/>
    <property type="match status" value="1"/>
</dbReference>
<reference evidence="5" key="1">
    <citation type="journal article" date="2019" name="Int. J. Syst. Evol. Microbiol.">
        <title>The Global Catalogue of Microorganisms (GCM) 10K type strain sequencing project: providing services to taxonomists for standard genome sequencing and annotation.</title>
        <authorList>
            <consortium name="The Broad Institute Genomics Platform"/>
            <consortium name="The Broad Institute Genome Sequencing Center for Infectious Disease"/>
            <person name="Wu L."/>
            <person name="Ma J."/>
        </authorList>
    </citation>
    <scope>NUCLEOTIDE SEQUENCE [LARGE SCALE GENOMIC DNA]</scope>
    <source>
        <strain evidence="5">JCM 4957</strain>
    </source>
</reference>
<accession>A0ABQ3A9H5</accession>
<dbReference type="Pfam" id="PF07944">
    <property type="entry name" value="Beta-AFase-like_GH127_cat"/>
    <property type="match status" value="2"/>
</dbReference>
<proteinExistence type="predicted"/>
<keyword evidence="2" id="KW-1015">Disulfide bond</keyword>
<keyword evidence="5" id="KW-1185">Reference proteome</keyword>
<dbReference type="InterPro" id="IPR006558">
    <property type="entry name" value="LamG-like"/>
</dbReference>
<dbReference type="PANTHER" id="PTHR31151">
    <property type="entry name" value="PROLINE-TRNA LIGASE (DUF1680)"/>
    <property type="match status" value="1"/>
</dbReference>
<feature type="domain" description="LamG-like jellyroll fold" evidence="3">
    <location>
        <begin position="196"/>
        <end position="333"/>
    </location>
</feature>
<dbReference type="InterPro" id="IPR013320">
    <property type="entry name" value="ConA-like_dom_sf"/>
</dbReference>
<dbReference type="Pfam" id="PF20736">
    <property type="entry name" value="Glyco_hydro127M"/>
    <property type="match status" value="1"/>
</dbReference>
<dbReference type="SUPFAM" id="SSF48208">
    <property type="entry name" value="Six-hairpin glycosidases"/>
    <property type="match status" value="1"/>
</dbReference>
<dbReference type="Pfam" id="PF13385">
    <property type="entry name" value="Laminin_G_3"/>
    <property type="match status" value="1"/>
</dbReference>
<evidence type="ECO:0000313" key="5">
    <source>
        <dbReference type="Proteomes" id="UP000653308"/>
    </source>
</evidence>
<evidence type="ECO:0000259" key="3">
    <source>
        <dbReference type="SMART" id="SM00560"/>
    </source>
</evidence>
<organism evidence="4 5">
    <name type="scientific">Streptomyces djakartensis</name>
    <dbReference type="NCBI Taxonomy" id="68193"/>
    <lineage>
        <taxon>Bacteria</taxon>
        <taxon>Bacillati</taxon>
        <taxon>Actinomycetota</taxon>
        <taxon>Actinomycetes</taxon>
        <taxon>Kitasatosporales</taxon>
        <taxon>Streptomycetaceae</taxon>
        <taxon>Streptomyces</taxon>
    </lineage>
</organism>
<dbReference type="RefSeq" id="WP_190200260.1">
    <property type="nucleotide sequence ID" value="NZ_BMWE01000016.1"/>
</dbReference>
<sequence length="940" mass="101168">MARPLSRRALLQAAAVATATPAIYRTTSGRAAAVAAVTAAAAGIPSAWTVRPFALEDVSLGPGVFADKRRLMLDLARGYDVDRLLQVFRANAGLGTGGAVAPGGWEGLDGEANGNLRGHYTGHFLTMLAQAYRGTGEQVFADRIGTMVGALTEVRAALRRAPEVLTVAGRFGTAADQVRGSYQYVDVPAAVLGDASAVTLSVWVRPTHDADWARVFEFGDDTHRYLYLAARNQAGVPRFAITTSGAGGEQGLDGTAPLPLNRWSHLAVTIAGGTGTLYVDGTAVARNTAMSLTPAALGTPKHNWLGRSNYSADPVFSGACQEFNVFSRALTAAEITELQTRRAADASTGRGDLASYAFDETTGGSFADASGRDLNATLRRTWGAPSHPGFLAAYPETQFIDLESRTTSDYTKVWAPYYTAHKILRGLLDAYSATADDRALDLASGMCDWMYSRLSKLPKATLQRMWGIFSSGEFGGIVEAICDLHALTGKAEHLALAKLFDLDRLIDACAANTDILDGLHANQHIPIFTGHVRLYDETGEERYLTAAKNFWDMVVPHRMYGIGGTSTQEFWKARGVIAGTIGATTAETCCAYNMLKLSRTLFFHEQDPKYMEYYERALYNQVLGSKQDRPDSEKPLVTYFIGLTPGHVRDYTPKQGTTCCEGTGMESATKYQESVYFTSSDGSALYVNLYSPSTLTWAERGVTVTQSTGFPREQGSTLTFGGGRASFTLRLRVPAWATAGFRVAVNGRAVSGTPRPGSYFDVSRTWRAGDTVRIVMPFRTRVEEALDDPSLQTLFHGPVNLVARDSATEYLKVGLYRDAGLSGDLRHSLTPVPGKPLHFTLGGAEWAPFFEGTQDPTHAYFRRSEPKVVFGGLDSGIANPAKTGGTTLLDEIWAGAPFPHKGALVARVRSTVDAWVEAGLLGRADGVKVVSTAGAASYRP</sequence>
<comment type="caution">
    <text evidence="4">The sequence shown here is derived from an EMBL/GenBank/DDBJ whole genome shotgun (WGS) entry which is preliminary data.</text>
</comment>
<name>A0ABQ3A9H5_9ACTN</name>
<dbReference type="Gene3D" id="2.60.120.200">
    <property type="match status" value="1"/>
</dbReference>
<dbReference type="InterPro" id="IPR008928">
    <property type="entry name" value="6-hairpin_glycosidase_sf"/>
</dbReference>
<keyword evidence="1" id="KW-0732">Signal</keyword>
<dbReference type="PANTHER" id="PTHR31151:SF0">
    <property type="entry name" value="PROLINE-TRNA LIGASE (DUF1680)"/>
    <property type="match status" value="1"/>
</dbReference>
<protein>
    <recommendedName>
        <fullName evidence="3">LamG-like jellyroll fold domain-containing protein</fullName>
    </recommendedName>
</protein>
<dbReference type="InterPro" id="IPR049046">
    <property type="entry name" value="Beta-AFase-like_GH127_middle"/>
</dbReference>
<dbReference type="InterPro" id="IPR006311">
    <property type="entry name" value="TAT_signal"/>
</dbReference>
<dbReference type="Proteomes" id="UP000653308">
    <property type="component" value="Unassembled WGS sequence"/>
</dbReference>
<gene>
    <name evidence="4" type="ORF">GCM10010384_51030</name>
</gene>